<evidence type="ECO:0000313" key="7">
    <source>
        <dbReference type="EMBL" id="AEV25897.1"/>
    </source>
</evidence>
<dbReference type="InterPro" id="IPR036397">
    <property type="entry name" value="RNaseH_sf"/>
</dbReference>
<dbReference type="KEGG" id="dsu:Dsui_1507"/>
<dbReference type="InterPro" id="IPR001584">
    <property type="entry name" value="Integrase_cat-core"/>
</dbReference>
<evidence type="ECO:0000313" key="8">
    <source>
        <dbReference type="EMBL" id="AEV26385.1"/>
    </source>
</evidence>
<keyword evidence="4" id="KW-0233">DNA recombination</keyword>
<dbReference type="GO" id="GO:0015074">
    <property type="term" value="P:DNA integration"/>
    <property type="evidence" value="ECO:0007669"/>
    <property type="project" value="InterPro"/>
</dbReference>
<reference evidence="7 11" key="2">
    <citation type="journal article" date="2012" name="J. Bacteriol.">
        <title>Complete genome sequence of the anaerobic perchlorate-reducing bacterium Azospira suillum strain PS.</title>
        <authorList>
            <person name="Byrne-Bailey K.G."/>
            <person name="Coates J.D."/>
        </authorList>
    </citation>
    <scope>NUCLEOTIDE SEQUENCE [LARGE SCALE GENOMIC DNA]</scope>
    <source>
        <strain evidence="11">ATCC BAA-33 / DSM 13638 / PS</strain>
        <strain evidence="7">PS</strain>
    </source>
</reference>
<sequence>MESFAKLRRRHLVKGESISAIARDLNLSRNTVKKYLKADVGPAYRRQQQPCPKLGAFAEQLERWLVQDGLRPKRERRSAKRLFEDLQQAGYAGAYDSVQRFVKQWKGASPGGGTEAFIPLAFPPGETCQFDWSHEQVELGGVVQTVKLAHFRLCYSRQMFLVAYPRETQEMVLDAHNRAFAFFGGVPERMVYDNPKTIVQTVLVGKAREFHPRFLALANHYLFEPVACTPASGWEKGQVENQVGNVREWCFTPRPAFADLAALNVWLEARCRELAERPHPVEKERSIAQMFAEEQPRLRVITALFDGYFEQPCRVSSTCLVAYDRNRYSVPAEFAGQRVSLRAWADRIGVVVDGRVVAEHARCFSRERLLLDPWHYLSVLEKKPGALRHGAPFQHWALPAPLAAVKARLMQTPQGDRAFVEILLALQEHGMERVSVACELALEHRTVTAPVILNHVHRLASPVRPVSQVPTTLTLQTAPAANCQRYDALLEVPHAR</sequence>
<dbReference type="eggNOG" id="COG4584">
    <property type="taxonomic scope" value="Bacteria"/>
</dbReference>
<dbReference type="Proteomes" id="UP000005633">
    <property type="component" value="Chromosome"/>
</dbReference>
<dbReference type="EMBL" id="CP003153">
    <property type="protein sequence ID" value="AEV25897.1"/>
    <property type="molecule type" value="Genomic_DNA"/>
</dbReference>
<dbReference type="AlphaFoldDB" id="G8QP44"/>
<evidence type="ECO:0000313" key="10">
    <source>
        <dbReference type="EMBL" id="AEV26908.1"/>
    </source>
</evidence>
<proteinExistence type="inferred from homology"/>
<dbReference type="InterPro" id="IPR017894">
    <property type="entry name" value="HTH_IS21_transposase_type"/>
</dbReference>
<evidence type="ECO:0000259" key="6">
    <source>
        <dbReference type="PROSITE" id="PS50994"/>
    </source>
</evidence>
<dbReference type="InterPro" id="IPR006120">
    <property type="entry name" value="Resolvase_HTH_dom"/>
</dbReference>
<dbReference type="PROSITE" id="PS50994">
    <property type="entry name" value="INTEGRASE"/>
    <property type="match status" value="1"/>
</dbReference>
<dbReference type="EMBL" id="CP003153">
    <property type="protein sequence ID" value="AEV26476.1"/>
    <property type="molecule type" value="Genomic_DNA"/>
</dbReference>
<dbReference type="EMBL" id="CP003153">
    <property type="protein sequence ID" value="AEV26385.1"/>
    <property type="molecule type" value="Genomic_DNA"/>
</dbReference>
<dbReference type="Pfam" id="PF00665">
    <property type="entry name" value="rve"/>
    <property type="match status" value="1"/>
</dbReference>
<dbReference type="GO" id="GO:0032196">
    <property type="term" value="P:transposition"/>
    <property type="evidence" value="ECO:0007669"/>
    <property type="project" value="UniProtKB-KW"/>
</dbReference>
<dbReference type="KEGG" id="dsu:Dsui_2014"/>
<dbReference type="PANTHER" id="PTHR35004">
    <property type="entry name" value="TRANSPOSASE RV3428C-RELATED"/>
    <property type="match status" value="1"/>
</dbReference>
<dbReference type="NCBIfam" id="NF033546">
    <property type="entry name" value="transpos_IS21"/>
    <property type="match status" value="1"/>
</dbReference>
<evidence type="ECO:0000256" key="2">
    <source>
        <dbReference type="ARBA" id="ARBA00022578"/>
    </source>
</evidence>
<feature type="domain" description="Integrase catalytic" evidence="6">
    <location>
        <begin position="120"/>
        <end position="295"/>
    </location>
</feature>
<dbReference type="Pfam" id="PF22483">
    <property type="entry name" value="Mu-transpos_C_2"/>
    <property type="match status" value="1"/>
</dbReference>
<dbReference type="EMBL" id="CP003153">
    <property type="protein sequence ID" value="AEV26908.1"/>
    <property type="molecule type" value="Genomic_DNA"/>
</dbReference>
<dbReference type="GO" id="GO:0000150">
    <property type="term" value="F:DNA strand exchange activity"/>
    <property type="evidence" value="ECO:0007669"/>
    <property type="project" value="InterPro"/>
</dbReference>
<dbReference type="HOGENOM" id="CLU_020626_2_0_4"/>
<dbReference type="GO" id="GO:0003677">
    <property type="term" value="F:DNA binding"/>
    <property type="evidence" value="ECO:0007669"/>
    <property type="project" value="UniProtKB-KW"/>
</dbReference>
<feature type="domain" description="HTH IS21-type" evidence="5">
    <location>
        <begin position="3"/>
        <end position="65"/>
    </location>
</feature>
<protein>
    <submittedName>
        <fullName evidence="7">Transposase</fullName>
    </submittedName>
</protein>
<evidence type="ECO:0000313" key="9">
    <source>
        <dbReference type="EMBL" id="AEV26476.1"/>
    </source>
</evidence>
<dbReference type="STRING" id="640081.Dsui_1507"/>
<comment type="similarity">
    <text evidence="1">Belongs to the transposase IS21/IS408/IS1162 family.</text>
</comment>
<dbReference type="PANTHER" id="PTHR35004:SF7">
    <property type="entry name" value="INTEGRASE PROTEIN"/>
    <property type="match status" value="1"/>
</dbReference>
<organism evidence="7 11">
    <name type="scientific">Azospira oryzae (strain ATCC BAA-33 / DSM 13638 / PS)</name>
    <name type="common">Dechlorosoma suillum</name>
    <dbReference type="NCBI Taxonomy" id="640081"/>
    <lineage>
        <taxon>Bacteria</taxon>
        <taxon>Pseudomonadati</taxon>
        <taxon>Pseudomonadota</taxon>
        <taxon>Betaproteobacteria</taxon>
        <taxon>Rhodocyclales</taxon>
        <taxon>Rhodocyclaceae</taxon>
        <taxon>Azospira</taxon>
    </lineage>
</organism>
<dbReference type="PROSITE" id="PS50531">
    <property type="entry name" value="HTH_IS21"/>
    <property type="match status" value="1"/>
</dbReference>
<evidence type="ECO:0000256" key="4">
    <source>
        <dbReference type="ARBA" id="ARBA00023172"/>
    </source>
</evidence>
<dbReference type="Pfam" id="PF02796">
    <property type="entry name" value="HTH_7"/>
    <property type="match status" value="1"/>
</dbReference>
<evidence type="ECO:0000256" key="3">
    <source>
        <dbReference type="ARBA" id="ARBA00023125"/>
    </source>
</evidence>
<dbReference type="InterPro" id="IPR012337">
    <property type="entry name" value="RNaseH-like_sf"/>
</dbReference>
<keyword evidence="3" id="KW-0238">DNA-binding</keyword>
<dbReference type="InterPro" id="IPR054353">
    <property type="entry name" value="IstA-like_C"/>
</dbReference>
<dbReference type="Gene3D" id="3.30.420.10">
    <property type="entry name" value="Ribonuclease H-like superfamily/Ribonuclease H"/>
    <property type="match status" value="1"/>
</dbReference>
<accession>G8QP44</accession>
<reference evidence="7" key="1">
    <citation type="submission" date="2011-11" db="EMBL/GenBank/DDBJ databases">
        <title>Complete sequence of Dechlorosoma suillum PS.</title>
        <authorList>
            <consortium name="US DOE Joint Genome Institute"/>
            <person name="Lucas S."/>
            <person name="Han J."/>
            <person name="Lapidus A."/>
            <person name="Cheng J.-F."/>
            <person name="Goodwin L."/>
            <person name="Pitluck S."/>
            <person name="Peters L."/>
            <person name="Ovchinnikova G."/>
            <person name="Held B."/>
            <person name="Detter J.C."/>
            <person name="Han C."/>
            <person name="Tapia R."/>
            <person name="Land M."/>
            <person name="Hauser L."/>
            <person name="Kyrpides N."/>
            <person name="Ivanova N."/>
            <person name="Pagani I."/>
            <person name="Coates J."/>
            <person name="Bryne-Baily K."/>
            <person name="Weber K."/>
            <person name="Woyke T."/>
        </authorList>
    </citation>
    <scope>NUCLEOTIDE SEQUENCE</scope>
    <source>
        <strain evidence="7">PS</strain>
    </source>
</reference>
<gene>
    <name evidence="7" type="ordered locus">Dsui_1507</name>
    <name evidence="8" type="ordered locus">Dsui_2014</name>
    <name evidence="9" type="ordered locus">Dsui_2105</name>
    <name evidence="10" type="ordered locus">Dsui_2557</name>
</gene>
<dbReference type="KEGG" id="dsu:Dsui_2105"/>
<evidence type="ECO:0000256" key="1">
    <source>
        <dbReference type="ARBA" id="ARBA00009277"/>
    </source>
</evidence>
<keyword evidence="2" id="KW-0815">Transposition</keyword>
<evidence type="ECO:0000259" key="5">
    <source>
        <dbReference type="PROSITE" id="PS50531"/>
    </source>
</evidence>
<dbReference type="SUPFAM" id="SSF53098">
    <property type="entry name" value="Ribonuclease H-like"/>
    <property type="match status" value="1"/>
</dbReference>
<name>G8QP44_AZOOP</name>
<evidence type="ECO:0000313" key="11">
    <source>
        <dbReference type="Proteomes" id="UP000005633"/>
    </source>
</evidence>
<dbReference type="KEGG" id="dsu:Dsui_2557"/>